<evidence type="ECO:0000313" key="3">
    <source>
        <dbReference type="Proteomes" id="UP000595046"/>
    </source>
</evidence>
<evidence type="ECO:0000313" key="2">
    <source>
        <dbReference type="EMBL" id="QPP08137.1"/>
    </source>
</evidence>
<protein>
    <submittedName>
        <fullName evidence="2">ROK family protein</fullName>
    </submittedName>
</protein>
<sequence>MTADGASDGTADGTAAGHVLAIDFGATKVALATADADGRVLDQLRLDTRAVDGAREVVRRAVAAGRDLADRTAGATGGKLTAVGVASFGVTLADRVLLAPNVPGWHELALPTLLREGLAEPAGLAEGSVRVANDVKAATAAELRWGELAGADTGIYVNLGTGLACGLVVGGRVLDGAHGTAGEIGYNVRSFGEPAVAAGHAPLEEHVSGRALADRGGKLLGRPVTAADLFARQDDERVRSFVRDALEQLAVHVTNLAVAIDPERVVVGGGMMHAADVILPVLRTQLADAAPFPVDLRQARYSHDAALRGAVALALA</sequence>
<accession>A0A7T1T831</accession>
<name>A0A7T1T831_9ACTN</name>
<dbReference type="Proteomes" id="UP000595046">
    <property type="component" value="Chromosome"/>
</dbReference>
<reference evidence="3" key="1">
    <citation type="submission" date="2020-02" db="EMBL/GenBank/DDBJ databases">
        <title>Streptomyces sp. ASO4wet.</title>
        <authorList>
            <person name="Risdian C."/>
            <person name="Landwehr W."/>
            <person name="Schupp P."/>
            <person name="Wink J."/>
        </authorList>
    </citation>
    <scope>NUCLEOTIDE SEQUENCE [LARGE SCALE GENOMIC DNA]</scope>
    <source>
        <strain evidence="3">ASO4wet</strain>
    </source>
</reference>
<dbReference type="PANTHER" id="PTHR18964:SF149">
    <property type="entry name" value="BIFUNCTIONAL UDP-N-ACETYLGLUCOSAMINE 2-EPIMERASE_N-ACETYLMANNOSAMINE KINASE"/>
    <property type="match status" value="1"/>
</dbReference>
<organism evidence="2 3">
    <name type="scientific">Streptomyces bathyalis</name>
    <dbReference type="NCBI Taxonomy" id="2710756"/>
    <lineage>
        <taxon>Bacteria</taxon>
        <taxon>Bacillati</taxon>
        <taxon>Actinomycetota</taxon>
        <taxon>Actinomycetes</taxon>
        <taxon>Kitasatosporales</taxon>
        <taxon>Streptomycetaceae</taxon>
        <taxon>Streptomyces</taxon>
    </lineage>
</organism>
<dbReference type="SUPFAM" id="SSF53067">
    <property type="entry name" value="Actin-like ATPase domain"/>
    <property type="match status" value="1"/>
</dbReference>
<comment type="similarity">
    <text evidence="1">Belongs to the ROK (NagC/XylR) family.</text>
</comment>
<dbReference type="InterPro" id="IPR000600">
    <property type="entry name" value="ROK"/>
</dbReference>
<evidence type="ECO:0000256" key="1">
    <source>
        <dbReference type="ARBA" id="ARBA00006479"/>
    </source>
</evidence>
<dbReference type="RefSeq" id="WP_197351931.1">
    <property type="nucleotide sequence ID" value="NZ_CP048882.1"/>
</dbReference>
<dbReference type="Gene3D" id="3.30.420.40">
    <property type="match status" value="2"/>
</dbReference>
<dbReference type="PANTHER" id="PTHR18964">
    <property type="entry name" value="ROK (REPRESSOR, ORF, KINASE) FAMILY"/>
    <property type="match status" value="1"/>
</dbReference>
<dbReference type="EMBL" id="CP048882">
    <property type="protein sequence ID" value="QPP08137.1"/>
    <property type="molecule type" value="Genomic_DNA"/>
</dbReference>
<dbReference type="KEGG" id="sbat:G4Z16_18975"/>
<keyword evidence="3" id="KW-1185">Reference proteome</keyword>
<gene>
    <name evidence="2" type="ORF">G4Z16_18975</name>
</gene>
<proteinExistence type="inferred from homology"/>
<dbReference type="InterPro" id="IPR043129">
    <property type="entry name" value="ATPase_NBD"/>
</dbReference>
<dbReference type="AlphaFoldDB" id="A0A7T1T831"/>
<dbReference type="Pfam" id="PF00480">
    <property type="entry name" value="ROK"/>
    <property type="match status" value="1"/>
</dbReference>